<accession>A0A6A4H1V4</accession>
<gene>
    <name evidence="2" type="ORF">BT96DRAFT_1001122</name>
</gene>
<dbReference type="OrthoDB" id="5415889at2759"/>
<dbReference type="EMBL" id="ML769617">
    <property type="protein sequence ID" value="KAE9391648.1"/>
    <property type="molecule type" value="Genomic_DNA"/>
</dbReference>
<dbReference type="AlphaFoldDB" id="A0A6A4H1V4"/>
<sequence>MDVPAKINAPPPRPQAIADSTSQPGYSDDEFSVLQDMIALITTMNANMAEFNANTTTLFNLQHQIINSLNNIANSLNNVQRALLLVPMRVHNSETSALNLNTPIRYPPGIAATSGGPLPLTQIQARYMEDYTAAIATLAPGLAPLQKMPLIK</sequence>
<protein>
    <submittedName>
        <fullName evidence="2">Uncharacterized protein</fullName>
    </submittedName>
</protein>
<feature type="region of interest" description="Disordered" evidence="1">
    <location>
        <begin position="1"/>
        <end position="25"/>
    </location>
</feature>
<name>A0A6A4H1V4_9AGAR</name>
<keyword evidence="3" id="KW-1185">Reference proteome</keyword>
<dbReference type="Proteomes" id="UP000799118">
    <property type="component" value="Unassembled WGS sequence"/>
</dbReference>
<proteinExistence type="predicted"/>
<evidence type="ECO:0000313" key="3">
    <source>
        <dbReference type="Proteomes" id="UP000799118"/>
    </source>
</evidence>
<evidence type="ECO:0000313" key="2">
    <source>
        <dbReference type="EMBL" id="KAE9391648.1"/>
    </source>
</evidence>
<evidence type="ECO:0000256" key="1">
    <source>
        <dbReference type="SAM" id="MobiDB-lite"/>
    </source>
</evidence>
<reference evidence="2" key="1">
    <citation type="journal article" date="2019" name="Environ. Microbiol.">
        <title>Fungal ecological strategies reflected in gene transcription - a case study of two litter decomposers.</title>
        <authorList>
            <person name="Barbi F."/>
            <person name="Kohler A."/>
            <person name="Barry K."/>
            <person name="Baskaran P."/>
            <person name="Daum C."/>
            <person name="Fauchery L."/>
            <person name="Ihrmark K."/>
            <person name="Kuo A."/>
            <person name="LaButti K."/>
            <person name="Lipzen A."/>
            <person name="Morin E."/>
            <person name="Grigoriev I.V."/>
            <person name="Henrissat B."/>
            <person name="Lindahl B."/>
            <person name="Martin F."/>
        </authorList>
    </citation>
    <scope>NUCLEOTIDE SEQUENCE</scope>
    <source>
        <strain evidence="2">JB14</strain>
    </source>
</reference>
<organism evidence="2 3">
    <name type="scientific">Gymnopus androsaceus JB14</name>
    <dbReference type="NCBI Taxonomy" id="1447944"/>
    <lineage>
        <taxon>Eukaryota</taxon>
        <taxon>Fungi</taxon>
        <taxon>Dikarya</taxon>
        <taxon>Basidiomycota</taxon>
        <taxon>Agaricomycotina</taxon>
        <taxon>Agaricomycetes</taxon>
        <taxon>Agaricomycetidae</taxon>
        <taxon>Agaricales</taxon>
        <taxon>Marasmiineae</taxon>
        <taxon>Omphalotaceae</taxon>
        <taxon>Gymnopus</taxon>
    </lineage>
</organism>